<sequence length="156" mass="17518">MDNALRIGYFQMEIITCKGTYSTQADIGRRKAQMCLVLVEYNGHSSTETLMKKEERRYLMNMVEIQQRGIEFLRSVQKVGTSYRALGLAERSSTDTITPRVPHGGKKRSRGIAIAMARGAKPMTREANVISTRGRTDKICDLSIGMLNTRTPTRAT</sequence>
<proteinExistence type="predicted"/>
<protein>
    <submittedName>
        <fullName evidence="1">Uncharacterized protein</fullName>
    </submittedName>
</protein>
<dbReference type="EMBL" id="JADYXP020000002">
    <property type="protein sequence ID" value="KAL0131605.1"/>
    <property type="molecule type" value="Genomic_DNA"/>
</dbReference>
<accession>A0AAW2GWF9</accession>
<keyword evidence="2" id="KW-1185">Reference proteome</keyword>
<comment type="caution">
    <text evidence="1">The sequence shown here is derived from an EMBL/GenBank/DDBJ whole genome shotgun (WGS) entry which is preliminary data.</text>
</comment>
<name>A0AAW2GWF9_9HYME</name>
<dbReference type="AlphaFoldDB" id="A0AAW2GWF9"/>
<dbReference type="Proteomes" id="UP001430953">
    <property type="component" value="Unassembled WGS sequence"/>
</dbReference>
<gene>
    <name evidence="1" type="ORF">PUN28_002863</name>
</gene>
<evidence type="ECO:0000313" key="2">
    <source>
        <dbReference type="Proteomes" id="UP001430953"/>
    </source>
</evidence>
<reference evidence="1 2" key="1">
    <citation type="submission" date="2023-03" db="EMBL/GenBank/DDBJ databases">
        <title>High recombination rates correlate with genetic variation in Cardiocondyla obscurior ants.</title>
        <authorList>
            <person name="Errbii M."/>
        </authorList>
    </citation>
    <scope>NUCLEOTIDE SEQUENCE [LARGE SCALE GENOMIC DNA]</scope>
    <source>
        <strain evidence="1">Alpha-2009</strain>
        <tissue evidence="1">Whole body</tissue>
    </source>
</reference>
<organism evidence="1 2">
    <name type="scientific">Cardiocondyla obscurior</name>
    <dbReference type="NCBI Taxonomy" id="286306"/>
    <lineage>
        <taxon>Eukaryota</taxon>
        <taxon>Metazoa</taxon>
        <taxon>Ecdysozoa</taxon>
        <taxon>Arthropoda</taxon>
        <taxon>Hexapoda</taxon>
        <taxon>Insecta</taxon>
        <taxon>Pterygota</taxon>
        <taxon>Neoptera</taxon>
        <taxon>Endopterygota</taxon>
        <taxon>Hymenoptera</taxon>
        <taxon>Apocrita</taxon>
        <taxon>Aculeata</taxon>
        <taxon>Formicoidea</taxon>
        <taxon>Formicidae</taxon>
        <taxon>Myrmicinae</taxon>
        <taxon>Cardiocondyla</taxon>
    </lineage>
</organism>
<evidence type="ECO:0000313" key="1">
    <source>
        <dbReference type="EMBL" id="KAL0131605.1"/>
    </source>
</evidence>